<evidence type="ECO:0000256" key="8">
    <source>
        <dbReference type="ARBA" id="ARBA00022801"/>
    </source>
</evidence>
<evidence type="ECO:0000256" key="12">
    <source>
        <dbReference type="ARBA" id="ARBA00023242"/>
    </source>
</evidence>
<dbReference type="InterPro" id="IPR006166">
    <property type="entry name" value="ERCC4_domain"/>
</dbReference>
<dbReference type="PANTHER" id="PTHR13451:SF0">
    <property type="entry name" value="CROSSOVER JUNCTION ENDONUCLEASE MUS81"/>
    <property type="match status" value="1"/>
</dbReference>
<keyword evidence="11 13" id="KW-0234">DNA repair</keyword>
<dbReference type="GO" id="GO:0005634">
    <property type="term" value="C:nucleus"/>
    <property type="evidence" value="ECO:0007669"/>
    <property type="project" value="UniProtKB-SubCell"/>
</dbReference>
<keyword evidence="5 13" id="KW-0479">Metal-binding</keyword>
<evidence type="ECO:0000256" key="3">
    <source>
        <dbReference type="ARBA" id="ARBA00010015"/>
    </source>
</evidence>
<dbReference type="RefSeq" id="XP_030891313.1">
    <property type="nucleotide sequence ID" value="XM_031035453.1"/>
</dbReference>
<name>A0A7F8RF24_LEPWE</name>
<comment type="function">
    <text evidence="13">Interacts with EME1 to form a DNA structure-specific endonuclease with substrate preference for branched DNA structures with a 5'-end at the branch nick. Typical substrates include 3'-flap structures, D-loops, replication forks and nicked Holliday junctions. May be required in mitosis for the processing of stalled or collapsed replication fork intermediates. May be required in meiosis for the repair of meiosis-specific double strand breaks subsequent to single-end invasion (SEI).</text>
</comment>
<accession>A0A7F8RF24</accession>
<keyword evidence="7 13" id="KW-0227">DNA damage</keyword>
<evidence type="ECO:0000259" key="14">
    <source>
        <dbReference type="SMART" id="SM00891"/>
    </source>
</evidence>
<evidence type="ECO:0000256" key="1">
    <source>
        <dbReference type="ARBA" id="ARBA00001946"/>
    </source>
</evidence>
<dbReference type="GO" id="GO:0046872">
    <property type="term" value="F:metal ion binding"/>
    <property type="evidence" value="ECO:0007669"/>
    <property type="project" value="UniProtKB-UniRule"/>
</dbReference>
<gene>
    <name evidence="16" type="primary">LOC102740908</name>
</gene>
<evidence type="ECO:0000256" key="11">
    <source>
        <dbReference type="ARBA" id="ARBA00023204"/>
    </source>
</evidence>
<keyword evidence="15" id="KW-1185">Reference proteome</keyword>
<keyword evidence="9 13" id="KW-0460">Magnesium</keyword>
<dbReference type="Gene3D" id="3.40.50.10130">
    <property type="match status" value="1"/>
</dbReference>
<dbReference type="GO" id="GO:0000727">
    <property type="term" value="P:double-strand break repair via break-induced replication"/>
    <property type="evidence" value="ECO:0007669"/>
    <property type="project" value="UniProtKB-UniRule"/>
</dbReference>
<keyword evidence="10 13" id="KW-0233">DNA recombination</keyword>
<evidence type="ECO:0000256" key="5">
    <source>
        <dbReference type="ARBA" id="ARBA00022723"/>
    </source>
</evidence>
<dbReference type="InterPro" id="IPR033309">
    <property type="entry name" value="Mus81"/>
</dbReference>
<evidence type="ECO:0000256" key="2">
    <source>
        <dbReference type="ARBA" id="ARBA00004123"/>
    </source>
</evidence>
<dbReference type="Proteomes" id="UP000245341">
    <property type="component" value="Unplaced"/>
</dbReference>
<dbReference type="GO" id="GO:0008821">
    <property type="term" value="F:crossover junction DNA endonuclease activity"/>
    <property type="evidence" value="ECO:0007669"/>
    <property type="project" value="UniProtKB-UniRule"/>
</dbReference>
<dbReference type="InterPro" id="IPR011335">
    <property type="entry name" value="Restrct_endonuc-II-like"/>
</dbReference>
<dbReference type="GO" id="GO:0006308">
    <property type="term" value="P:DNA catabolic process"/>
    <property type="evidence" value="ECO:0007669"/>
    <property type="project" value="UniProtKB-UniRule"/>
</dbReference>
<evidence type="ECO:0000256" key="13">
    <source>
        <dbReference type="RuleBase" id="RU369042"/>
    </source>
</evidence>
<evidence type="ECO:0000256" key="4">
    <source>
        <dbReference type="ARBA" id="ARBA00022722"/>
    </source>
</evidence>
<dbReference type="EC" id="3.1.22.-" evidence="13"/>
<keyword evidence="6 13" id="KW-0255">Endonuclease</keyword>
<comment type="subunit">
    <text evidence="13">Interacts with EME1.</text>
</comment>
<dbReference type="InterPro" id="IPR042530">
    <property type="entry name" value="EME1/EME2_C"/>
</dbReference>
<dbReference type="Gene3D" id="1.10.150.670">
    <property type="entry name" value="Crossover junction endonuclease EME1, DNA-binding domain"/>
    <property type="match status" value="1"/>
</dbReference>
<dbReference type="SMART" id="SM00891">
    <property type="entry name" value="ERCC4"/>
    <property type="match status" value="1"/>
</dbReference>
<dbReference type="PANTHER" id="PTHR13451">
    <property type="entry name" value="CLASS II CROSSOVER JUNCTION ENDONUCLEASE MUS81"/>
    <property type="match status" value="1"/>
</dbReference>
<proteinExistence type="inferred from homology"/>
<reference evidence="16" key="1">
    <citation type="submission" date="2025-08" db="UniProtKB">
        <authorList>
            <consortium name="RefSeq"/>
        </authorList>
    </citation>
    <scope>IDENTIFICATION</scope>
    <source>
        <tissue evidence="16">Liver</tissue>
    </source>
</reference>
<evidence type="ECO:0000256" key="7">
    <source>
        <dbReference type="ARBA" id="ARBA00022763"/>
    </source>
</evidence>
<evidence type="ECO:0000256" key="6">
    <source>
        <dbReference type="ARBA" id="ARBA00022759"/>
    </source>
</evidence>
<comment type="subcellular location">
    <subcellularLocation>
        <location evidence="2 13">Nucleus</location>
    </subcellularLocation>
</comment>
<comment type="cofactor">
    <cofactor evidence="1 13">
        <name>Mg(2+)</name>
        <dbReference type="ChEBI" id="CHEBI:18420"/>
    </cofactor>
</comment>
<dbReference type="GeneID" id="102740908"/>
<sequence>MFWPQTHQYLPPPYSGASEGSVQQPPLALGPGEYRVLLCVDVGEAKGAGHRSELLLELQRLHVTHTVRKLHVGDFVWVAQETRPRDPAARPKELVLDHIVERKRLDDLCSSIIDGRFREQKFRLKRCGLGHRVYLVEEHGSADHLSLPESTLLQAVTNTQVIDGFFVKRTADIKESAAYLALLTQGLQRLYQGRTLCSRPWGPSGDPDSRPGSSPDPLCSLLTFNDFNAGAIKNKAQSVREVFARQLMQVRGVSGEKAAAIMDQYGTPASLLAAYDACASPKEQDMLLSTIKCGPLQRNLGPALSRTFSQLYCCYGPLT</sequence>
<dbReference type="GO" id="GO:0048257">
    <property type="term" value="F:3'-flap endonuclease activity"/>
    <property type="evidence" value="ECO:0007669"/>
    <property type="project" value="TreeGrafter"/>
</dbReference>
<keyword evidence="4 13" id="KW-0540">Nuclease</keyword>
<organism evidence="15 16">
    <name type="scientific">Leptonychotes weddellii</name>
    <name type="common">Weddell seal</name>
    <name type="synonym">Otaria weddellii</name>
    <dbReference type="NCBI Taxonomy" id="9713"/>
    <lineage>
        <taxon>Eukaryota</taxon>
        <taxon>Metazoa</taxon>
        <taxon>Chordata</taxon>
        <taxon>Craniata</taxon>
        <taxon>Vertebrata</taxon>
        <taxon>Euteleostomi</taxon>
        <taxon>Mammalia</taxon>
        <taxon>Eutheria</taxon>
        <taxon>Laurasiatheria</taxon>
        <taxon>Carnivora</taxon>
        <taxon>Caniformia</taxon>
        <taxon>Pinnipedia</taxon>
        <taxon>Phocidae</taxon>
        <taxon>Monachinae</taxon>
        <taxon>Lobodontini</taxon>
        <taxon>Leptonychotes</taxon>
    </lineage>
</organism>
<keyword evidence="8 13" id="KW-0378">Hydrolase</keyword>
<dbReference type="GO" id="GO:0003677">
    <property type="term" value="F:DNA binding"/>
    <property type="evidence" value="ECO:0007669"/>
    <property type="project" value="UniProtKB-UniRule"/>
</dbReference>
<evidence type="ECO:0000313" key="15">
    <source>
        <dbReference type="Proteomes" id="UP000245341"/>
    </source>
</evidence>
<comment type="similarity">
    <text evidence="3 13">Belongs to the XPF family.</text>
</comment>
<dbReference type="FunFam" id="1.10.150.670:FF:000001">
    <property type="entry name" value="Crossover junction endonuclease MUS81"/>
    <property type="match status" value="1"/>
</dbReference>
<keyword evidence="12 13" id="KW-0539">Nucleus</keyword>
<dbReference type="AlphaFoldDB" id="A0A7F8RF24"/>
<evidence type="ECO:0000256" key="10">
    <source>
        <dbReference type="ARBA" id="ARBA00023172"/>
    </source>
</evidence>
<evidence type="ECO:0000256" key="9">
    <source>
        <dbReference type="ARBA" id="ARBA00022842"/>
    </source>
</evidence>
<dbReference type="GO" id="GO:0048476">
    <property type="term" value="C:Holliday junction resolvase complex"/>
    <property type="evidence" value="ECO:0007669"/>
    <property type="project" value="UniProtKB-UniRule"/>
</dbReference>
<dbReference type="Pfam" id="PF21292">
    <property type="entry name" value="EME1-MUS81_C"/>
    <property type="match status" value="1"/>
</dbReference>
<evidence type="ECO:0000313" key="16">
    <source>
        <dbReference type="RefSeq" id="XP_030891313.1"/>
    </source>
</evidence>
<dbReference type="InterPro" id="IPR047416">
    <property type="entry name" value="XPF_nuclease_Mus81"/>
</dbReference>
<dbReference type="OrthoDB" id="5963188at2759"/>
<dbReference type="GO" id="GO:0000712">
    <property type="term" value="P:resolution of meiotic recombination intermediates"/>
    <property type="evidence" value="ECO:0007669"/>
    <property type="project" value="TreeGrafter"/>
</dbReference>
<dbReference type="GO" id="GO:0031573">
    <property type="term" value="P:mitotic intra-S DNA damage checkpoint signaling"/>
    <property type="evidence" value="ECO:0007669"/>
    <property type="project" value="TreeGrafter"/>
</dbReference>
<dbReference type="KEGG" id="lww:102740908"/>
<protein>
    <recommendedName>
        <fullName evidence="13">Crossover junction endonuclease MUS81</fullName>
        <ecNumber evidence="13">3.1.22.-</ecNumber>
    </recommendedName>
</protein>
<dbReference type="SUPFAM" id="SSF52980">
    <property type="entry name" value="Restriction endonuclease-like"/>
    <property type="match status" value="1"/>
</dbReference>
<dbReference type="CDD" id="cd20074">
    <property type="entry name" value="XPF_nuclease_Mus81"/>
    <property type="match status" value="1"/>
</dbReference>
<feature type="domain" description="ERCC4" evidence="14">
    <location>
        <begin position="37"/>
        <end position="140"/>
    </location>
</feature>
<dbReference type="FunFam" id="3.40.50.10130:FF:000003">
    <property type="entry name" value="Crossover junction endonuclease MUS81"/>
    <property type="match status" value="1"/>
</dbReference>
<dbReference type="Pfam" id="PF02732">
    <property type="entry name" value="ERCC4"/>
    <property type="match status" value="1"/>
</dbReference>